<dbReference type="RefSeq" id="WP_086592057.1">
    <property type="nucleotide sequence ID" value="NZ_MTSE01000001.1"/>
</dbReference>
<dbReference type="EMBL" id="MTSE01000001">
    <property type="protein sequence ID" value="OUJ75816.1"/>
    <property type="molecule type" value="Genomic_DNA"/>
</dbReference>
<dbReference type="Gene3D" id="2.130.10.10">
    <property type="entry name" value="YVTN repeat-like/Quinoprotein amine dehydrogenase"/>
    <property type="match status" value="1"/>
</dbReference>
<comment type="caution">
    <text evidence="3">The sequence shown here is derived from an EMBL/GenBank/DDBJ whole genome shotgun (WGS) entry which is preliminary data.</text>
</comment>
<dbReference type="Pfam" id="PF14583">
    <property type="entry name" value="Pectate_lyase22"/>
    <property type="match status" value="1"/>
</dbReference>
<dbReference type="InterPro" id="IPR027946">
    <property type="entry name" value="Ogl_dom"/>
</dbReference>
<evidence type="ECO:0000313" key="3">
    <source>
        <dbReference type="EMBL" id="OUJ75816.1"/>
    </source>
</evidence>
<proteinExistence type="predicted"/>
<reference evidence="3 4" key="1">
    <citation type="submission" date="2017-01" db="EMBL/GenBank/DDBJ databases">
        <title>A new Hymenobacter.</title>
        <authorList>
            <person name="Liang Y."/>
            <person name="Feng F."/>
        </authorList>
    </citation>
    <scope>NUCLEOTIDE SEQUENCE [LARGE SCALE GENOMIC DNA]</scope>
    <source>
        <strain evidence="3">MIMBbqt21</strain>
    </source>
</reference>
<feature type="chain" id="PRO_5012219027" description="Oligogalacturonate lyase domain-containing protein" evidence="1">
    <location>
        <begin position="24"/>
        <end position="415"/>
    </location>
</feature>
<dbReference type="AlphaFoldDB" id="A0A243WIW5"/>
<feature type="signal peptide" evidence="1">
    <location>
        <begin position="1"/>
        <end position="23"/>
    </location>
</feature>
<dbReference type="GO" id="GO:0047487">
    <property type="term" value="F:oligogalacturonide lyase activity"/>
    <property type="evidence" value="ECO:0007669"/>
    <property type="project" value="InterPro"/>
</dbReference>
<evidence type="ECO:0000313" key="4">
    <source>
        <dbReference type="Proteomes" id="UP000194873"/>
    </source>
</evidence>
<feature type="domain" description="Oligogalacturonate lyase" evidence="2">
    <location>
        <begin position="38"/>
        <end position="401"/>
    </location>
</feature>
<dbReference type="OrthoDB" id="8432779at2"/>
<name>A0A243WIW5_9BACT</name>
<sequence>MNTLSYQLLLGLSLVGATAQAQAKLETGSKKPMPTEWIDQDTGHKVVRLTRLDGGNASFYFHNNPFIKQRGSEGDLMVFYHTSPAGKQIYTLNLKTYQAQPLTRAFAQVSGEIVAPKSRQVFYQTQDTVYATNIDTKKTRRVFVFPKDFKASITTLNADETELGGAWSTDAEKEISKKYPEKHDYFTRIYEAKLPRTLFSVNVKTAQLNKLFTDSAWLNHVQYSPTDPNLLMFCHEGPWHKVDRIWTINTKTKAVKLVHKRTMDMEIAGHEFFSPDGKTIWFDNQLPRGATFYLTGTNLQTGQEKKYQMTRDEWSIHFTTSADQKLFAGDGGDPGQVAKAPNGQWIYLFHPEGDKFRSEKLVNMKAHGYKLEPNIHFSPDGKWLIFRANFEGEEEVYAVELAPASLKGSLGKAGQ</sequence>
<keyword evidence="1" id="KW-0732">Signal</keyword>
<protein>
    <recommendedName>
        <fullName evidence="2">Oligogalacturonate lyase domain-containing protein</fullName>
    </recommendedName>
</protein>
<dbReference type="SUPFAM" id="SSF82171">
    <property type="entry name" value="DPP6 N-terminal domain-like"/>
    <property type="match status" value="1"/>
</dbReference>
<dbReference type="InterPro" id="IPR015943">
    <property type="entry name" value="WD40/YVTN_repeat-like_dom_sf"/>
</dbReference>
<gene>
    <name evidence="3" type="ORF">BXP70_00495</name>
</gene>
<evidence type="ECO:0000256" key="1">
    <source>
        <dbReference type="SAM" id="SignalP"/>
    </source>
</evidence>
<accession>A0A243WIW5</accession>
<keyword evidence="4" id="KW-1185">Reference proteome</keyword>
<organism evidence="3 4">
    <name type="scientific">Hymenobacter crusticola</name>
    <dbReference type="NCBI Taxonomy" id="1770526"/>
    <lineage>
        <taxon>Bacteria</taxon>
        <taxon>Pseudomonadati</taxon>
        <taxon>Bacteroidota</taxon>
        <taxon>Cytophagia</taxon>
        <taxon>Cytophagales</taxon>
        <taxon>Hymenobacteraceae</taxon>
        <taxon>Hymenobacter</taxon>
    </lineage>
</organism>
<dbReference type="GO" id="GO:0045490">
    <property type="term" value="P:pectin catabolic process"/>
    <property type="evidence" value="ECO:0007669"/>
    <property type="project" value="InterPro"/>
</dbReference>
<evidence type="ECO:0000259" key="2">
    <source>
        <dbReference type="Pfam" id="PF14583"/>
    </source>
</evidence>
<dbReference type="Proteomes" id="UP000194873">
    <property type="component" value="Unassembled WGS sequence"/>
</dbReference>